<gene>
    <name evidence="2" type="ORF">NE237_023106</name>
</gene>
<organism evidence="2 3">
    <name type="scientific">Protea cynaroides</name>
    <dbReference type="NCBI Taxonomy" id="273540"/>
    <lineage>
        <taxon>Eukaryota</taxon>
        <taxon>Viridiplantae</taxon>
        <taxon>Streptophyta</taxon>
        <taxon>Embryophyta</taxon>
        <taxon>Tracheophyta</taxon>
        <taxon>Spermatophyta</taxon>
        <taxon>Magnoliopsida</taxon>
        <taxon>Proteales</taxon>
        <taxon>Proteaceae</taxon>
        <taxon>Protea</taxon>
    </lineage>
</organism>
<sequence>MDGYLRWIALDQAGLLTIRGRGIRDECYREERLRSMEPEEDKGCIDEFKDLREVEDVSPEEDGTRRWGVRWEAEDPTDVMHLVSGGDSASDGHGEGEDEEDEVVDGGDEAEERWDFVCKFNIIIFLQVLIKRCECPQIWRRSFTIGTEDGGSRDGGAYKPAIVKETAAYATTEEAEK</sequence>
<accession>A0A9Q0K540</accession>
<protein>
    <submittedName>
        <fullName evidence="2">Uncharacterized protein</fullName>
    </submittedName>
</protein>
<name>A0A9Q0K540_9MAGN</name>
<dbReference type="Proteomes" id="UP001141806">
    <property type="component" value="Unassembled WGS sequence"/>
</dbReference>
<proteinExistence type="predicted"/>
<evidence type="ECO:0000313" key="3">
    <source>
        <dbReference type="Proteomes" id="UP001141806"/>
    </source>
</evidence>
<evidence type="ECO:0000313" key="2">
    <source>
        <dbReference type="EMBL" id="KAJ4963167.1"/>
    </source>
</evidence>
<dbReference type="AlphaFoldDB" id="A0A9Q0K540"/>
<dbReference type="EMBL" id="JAMYWD010000008">
    <property type="protein sequence ID" value="KAJ4963167.1"/>
    <property type="molecule type" value="Genomic_DNA"/>
</dbReference>
<feature type="compositionally biased region" description="Acidic residues" evidence="1">
    <location>
        <begin position="96"/>
        <end position="107"/>
    </location>
</feature>
<feature type="region of interest" description="Disordered" evidence="1">
    <location>
        <begin position="80"/>
        <end position="107"/>
    </location>
</feature>
<comment type="caution">
    <text evidence="2">The sequence shown here is derived from an EMBL/GenBank/DDBJ whole genome shotgun (WGS) entry which is preliminary data.</text>
</comment>
<reference evidence="2" key="1">
    <citation type="journal article" date="2023" name="Plant J.">
        <title>The genome of the king protea, Protea cynaroides.</title>
        <authorList>
            <person name="Chang J."/>
            <person name="Duong T.A."/>
            <person name="Schoeman C."/>
            <person name="Ma X."/>
            <person name="Roodt D."/>
            <person name="Barker N."/>
            <person name="Li Z."/>
            <person name="Van de Peer Y."/>
            <person name="Mizrachi E."/>
        </authorList>
    </citation>
    <scope>NUCLEOTIDE SEQUENCE</scope>
    <source>
        <tissue evidence="2">Young leaves</tissue>
    </source>
</reference>
<keyword evidence="3" id="KW-1185">Reference proteome</keyword>
<evidence type="ECO:0000256" key="1">
    <source>
        <dbReference type="SAM" id="MobiDB-lite"/>
    </source>
</evidence>